<dbReference type="OrthoDB" id="8670769at2"/>
<feature type="transmembrane region" description="Helical" evidence="5">
    <location>
        <begin position="68"/>
        <end position="85"/>
    </location>
</feature>
<comment type="subcellular location">
    <subcellularLocation>
        <location evidence="1">Membrane</location>
        <topology evidence="1">Multi-pass membrane protein</topology>
    </subcellularLocation>
</comment>
<evidence type="ECO:0000313" key="8">
    <source>
        <dbReference type="EMBL" id="TQD40259.1"/>
    </source>
</evidence>
<evidence type="ECO:0000256" key="5">
    <source>
        <dbReference type="SAM" id="Phobius"/>
    </source>
</evidence>
<feature type="transmembrane region" description="Helical" evidence="5">
    <location>
        <begin position="469"/>
        <end position="485"/>
    </location>
</feature>
<feature type="domain" description="Integral membrane bound transporter" evidence="7">
    <location>
        <begin position="409"/>
        <end position="530"/>
    </location>
</feature>
<keyword evidence="3 5" id="KW-1133">Transmembrane helix</keyword>
<dbReference type="RefSeq" id="WP_141420789.1">
    <property type="nucleotide sequence ID" value="NZ_VIAR01000002.1"/>
</dbReference>
<organism evidence="8 9">
    <name type="scientific">Haloflavibacter putidus</name>
    <dbReference type="NCBI Taxonomy" id="2576776"/>
    <lineage>
        <taxon>Bacteria</taxon>
        <taxon>Pseudomonadati</taxon>
        <taxon>Bacteroidota</taxon>
        <taxon>Flavobacteriia</taxon>
        <taxon>Flavobacteriales</taxon>
        <taxon>Flavobacteriaceae</taxon>
        <taxon>Haloflavibacter</taxon>
    </lineage>
</organism>
<feature type="transmembrane region" description="Helical" evidence="5">
    <location>
        <begin position="91"/>
        <end position="109"/>
    </location>
</feature>
<evidence type="ECO:0000256" key="2">
    <source>
        <dbReference type="ARBA" id="ARBA00022692"/>
    </source>
</evidence>
<accession>A0A507ZSB2</accession>
<dbReference type="GO" id="GO:0016020">
    <property type="term" value="C:membrane"/>
    <property type="evidence" value="ECO:0007669"/>
    <property type="project" value="UniProtKB-SubCell"/>
</dbReference>
<feature type="transmembrane region" description="Helical" evidence="5">
    <location>
        <begin position="446"/>
        <end position="463"/>
    </location>
</feature>
<feature type="transmembrane region" description="Helical" evidence="5">
    <location>
        <begin position="140"/>
        <end position="163"/>
    </location>
</feature>
<feature type="transmembrane region" description="Helical" evidence="5">
    <location>
        <begin position="399"/>
        <end position="416"/>
    </location>
</feature>
<evidence type="ECO:0000313" key="9">
    <source>
        <dbReference type="Proteomes" id="UP000317169"/>
    </source>
</evidence>
<dbReference type="InterPro" id="IPR032692">
    <property type="entry name" value="YccS_N"/>
</dbReference>
<sequence length="738" mass="84271">MTLNFSKTLFLRYLKSTDLYKSFVMALAAVIPVMLAVYTDNMALGFGSVLGVLLTAPNDVQGNVKHRFNGMLLAISLIMFTTLVLNLTKDFLVLNLLLFFIASMSISMLSVYGFRASLVALSGLLALVLSYANLGEASVYLHVFFMGIGGIWYMLISTFFIWLRPTKQLELDLGETAKLTADFLELRADLLRYKNTRADLQKKQTDLHTKINDLHESLREHLLSSRKRSGSSNYTRRRLLIFIDLVDILELAIAHPVNFKKVDALTNHNPEIIKEYVSLVLAMSKELSHISEVFIDGKRLETSNLAIDSINTIEKFITQSYQQQNLSQSTLLLLKNVLDFEKKQRQKIQSIERVLTNIKQGDLVGFRSKDIKKFLTPTDYNPKILWENISFKSNIFRHALRISVLLLIGFFVGTFFQLPNTYWILLTIVVIMRPSYGLTKQRTFKRILGTLIGGAVAISIILLVQNNNVYAILGIISLILAFSMFQKNYVGAAAFITINVVMIYALLRPNAFDVIQYRVLDTVLGAGLAFGGSFFLWPNWEYKEMNKSVIASLEANLDYFQSITELYISKNDDLSKLKLRRKQAFLAMGNLNAAFQRMAQEPKSKQKSYNRLYQYTSYNHTFLASLASLGTFIRTHPTGGASVYFKAYAETIKGNLKRSINNLKNKDNKIPEPELEIKEIKQYINQEKRRLDTLRFEELQLGKNQISDSLENSMQEVQLITEQLQWLYKVSLNLKKIK</sequence>
<feature type="transmembrane region" description="Helical" evidence="5">
    <location>
        <begin position="490"/>
        <end position="507"/>
    </location>
</feature>
<evidence type="ECO:0000259" key="6">
    <source>
        <dbReference type="Pfam" id="PF12805"/>
    </source>
</evidence>
<protein>
    <submittedName>
        <fullName evidence="8">FUSC family protein</fullName>
    </submittedName>
</protein>
<keyword evidence="4 5" id="KW-0472">Membrane</keyword>
<dbReference type="Proteomes" id="UP000317169">
    <property type="component" value="Unassembled WGS sequence"/>
</dbReference>
<comment type="caution">
    <text evidence="8">The sequence shown here is derived from an EMBL/GenBank/DDBJ whole genome shotgun (WGS) entry which is preliminary data.</text>
</comment>
<keyword evidence="2 5" id="KW-0812">Transmembrane</keyword>
<feature type="transmembrane region" description="Helical" evidence="5">
    <location>
        <begin position="519"/>
        <end position="537"/>
    </location>
</feature>
<reference evidence="8 9" key="1">
    <citation type="submission" date="2019-06" db="EMBL/GenBank/DDBJ databases">
        <title>Flavibacter putida gen. nov., sp. nov., a novel marine bacterium of the family Flavobacteriaceae isolated from coastal seawater.</title>
        <authorList>
            <person name="Feng X."/>
        </authorList>
    </citation>
    <scope>NUCLEOTIDE SEQUENCE [LARGE SCALE GENOMIC DNA]</scope>
    <source>
        <strain evidence="8 9">PLHSN227</strain>
    </source>
</reference>
<dbReference type="Pfam" id="PF12805">
    <property type="entry name" value="FUSC-like"/>
    <property type="match status" value="1"/>
</dbReference>
<evidence type="ECO:0000256" key="3">
    <source>
        <dbReference type="ARBA" id="ARBA00022989"/>
    </source>
</evidence>
<dbReference type="Pfam" id="PF13515">
    <property type="entry name" value="FUSC_2"/>
    <property type="match status" value="1"/>
</dbReference>
<feature type="domain" description="Integral membrane protein YccS N-terminal" evidence="6">
    <location>
        <begin position="73"/>
        <end position="337"/>
    </location>
</feature>
<dbReference type="AlphaFoldDB" id="A0A507ZSB2"/>
<name>A0A507ZSB2_9FLAO</name>
<gene>
    <name evidence="8" type="ORF">FKR84_03410</name>
</gene>
<dbReference type="EMBL" id="VIAR01000002">
    <property type="protein sequence ID" value="TQD40259.1"/>
    <property type="molecule type" value="Genomic_DNA"/>
</dbReference>
<feature type="transmembrane region" description="Helical" evidence="5">
    <location>
        <begin position="23"/>
        <end position="56"/>
    </location>
</feature>
<evidence type="ECO:0000259" key="7">
    <source>
        <dbReference type="Pfam" id="PF13515"/>
    </source>
</evidence>
<proteinExistence type="predicted"/>
<evidence type="ECO:0000256" key="4">
    <source>
        <dbReference type="ARBA" id="ARBA00023136"/>
    </source>
</evidence>
<keyword evidence="9" id="KW-1185">Reference proteome</keyword>
<dbReference type="PANTHER" id="PTHR31086">
    <property type="entry name" value="ALUMINUM-ACTIVATED MALATE TRANSPORTER 10"/>
    <property type="match status" value="1"/>
</dbReference>
<dbReference type="InterPro" id="IPR049453">
    <property type="entry name" value="Memb_transporter_dom"/>
</dbReference>
<evidence type="ECO:0000256" key="1">
    <source>
        <dbReference type="ARBA" id="ARBA00004141"/>
    </source>
</evidence>
<feature type="transmembrane region" description="Helical" evidence="5">
    <location>
        <begin position="116"/>
        <end position="134"/>
    </location>
</feature>